<reference evidence="2 3" key="1">
    <citation type="journal article" date="2001" name="Nature">
        <title>Genome sequence and gene compaction of the eukaryote parasite Encephalitozoon cuniculi.</title>
        <authorList>
            <person name="Katinka M.D."/>
            <person name="Duprat S."/>
            <person name="Cornillot E."/>
            <person name="Metenier G."/>
            <person name="Thomarat F."/>
            <person name="Prensier G."/>
            <person name="Barbe V."/>
            <person name="Peyretaillade E."/>
            <person name="Brottier P."/>
            <person name="Wincker P."/>
            <person name="Delbac F."/>
            <person name="El Alaoui H."/>
            <person name="Peyret P."/>
            <person name="Saurin W."/>
            <person name="Gouy M."/>
            <person name="Weissenbach J."/>
            <person name="Vivares C.P."/>
        </authorList>
    </citation>
    <scope>NUCLEOTIDE SEQUENCE [LARGE SCALE GENOMIC DNA]</scope>
    <source>
        <strain evidence="2 3">GB-M1</strain>
    </source>
</reference>
<sequence length="110" mass="12660">MEIYHPFTQLVRLQSMQKRQEDGVEMEHPSTTQQETSLEASRSAGQHTECSPLTHLKSLWQLACRSPSIHPNPHFLYTPWLPSDVLALDICSLFCQRIIPDFQLTSLKNI</sequence>
<dbReference type="KEGG" id="ecu:ECU09_0575"/>
<proteinExistence type="predicted"/>
<gene>
    <name evidence="2" type="ordered locus">ECU09_0575</name>
</gene>
<dbReference type="EMBL" id="AL590451">
    <property type="protein sequence ID" value="CCI73975.1"/>
    <property type="molecule type" value="Genomic_DNA"/>
</dbReference>
<name>I7L4I6_ENCCU</name>
<reference evidence="2 3" key="2">
    <citation type="journal article" date="2009" name="BMC Genomics">
        <title>Identification of transcriptional signals in Encephalitozoon cuniculi widespread among Microsporidia phylum: support for accurate structural genome annotation.</title>
        <authorList>
            <person name="Peyretaillade E."/>
            <person name="Goncalves O."/>
            <person name="Terrat S."/>
            <person name="Dugat-Bony E."/>
            <person name="Wincker P."/>
            <person name="Cornman R.S."/>
            <person name="Evans J.D."/>
            <person name="Delbac F."/>
            <person name="Peyret P."/>
        </authorList>
    </citation>
    <scope>NUCLEOTIDE SEQUENCE [LARGE SCALE GENOMIC DNA]</scope>
    <source>
        <strain evidence="2 3">GB-M1</strain>
    </source>
</reference>
<dbReference type="HOGENOM" id="CLU_2171036_0_0_1"/>
<feature type="region of interest" description="Disordered" evidence="1">
    <location>
        <begin position="18"/>
        <end position="44"/>
    </location>
</feature>
<dbReference type="Proteomes" id="UP000000819">
    <property type="component" value="Chromosome IX"/>
</dbReference>
<dbReference type="InParanoid" id="I7L4I6"/>
<evidence type="ECO:0000256" key="1">
    <source>
        <dbReference type="SAM" id="MobiDB-lite"/>
    </source>
</evidence>
<accession>I7L4I6</accession>
<dbReference type="AlphaFoldDB" id="I7L4I6"/>
<feature type="compositionally biased region" description="Polar residues" evidence="1">
    <location>
        <begin position="29"/>
        <end position="44"/>
    </location>
</feature>
<organism evidence="2 3">
    <name type="scientific">Encephalitozoon cuniculi (strain GB-M1)</name>
    <name type="common">Microsporidian parasite</name>
    <dbReference type="NCBI Taxonomy" id="284813"/>
    <lineage>
        <taxon>Eukaryota</taxon>
        <taxon>Fungi</taxon>
        <taxon>Fungi incertae sedis</taxon>
        <taxon>Microsporidia</taxon>
        <taxon>Unikaryonidae</taxon>
        <taxon>Encephalitozoon</taxon>
    </lineage>
</organism>
<dbReference type="VEuPathDB" id="MicrosporidiaDB:ECU09_0575"/>
<protein>
    <submittedName>
        <fullName evidence="2">ECU09_0575 protein</fullName>
    </submittedName>
</protein>
<dbReference type="RefSeq" id="NP_001402531.1">
    <property type="nucleotide sequence ID" value="NM_001415362.1"/>
</dbReference>
<feature type="compositionally biased region" description="Basic and acidic residues" evidence="1">
    <location>
        <begin position="18"/>
        <end position="28"/>
    </location>
</feature>
<dbReference type="GeneID" id="77136408"/>
<evidence type="ECO:0000313" key="3">
    <source>
        <dbReference type="Proteomes" id="UP000000819"/>
    </source>
</evidence>
<keyword evidence="3" id="KW-1185">Reference proteome</keyword>
<evidence type="ECO:0000313" key="2">
    <source>
        <dbReference type="EMBL" id="CCI73975.1"/>
    </source>
</evidence>